<evidence type="ECO:0000256" key="9">
    <source>
        <dbReference type="ARBA" id="ARBA00023033"/>
    </source>
</evidence>
<dbReference type="Pfam" id="PF00067">
    <property type="entry name" value="p450"/>
    <property type="match status" value="1"/>
</dbReference>
<keyword evidence="12" id="KW-1185">Reference proteome</keyword>
<keyword evidence="3" id="KW-0349">Heme</keyword>
<proteinExistence type="inferred from homology"/>
<evidence type="ECO:0000256" key="4">
    <source>
        <dbReference type="ARBA" id="ARBA00022692"/>
    </source>
</evidence>
<dbReference type="SUPFAM" id="SSF48264">
    <property type="entry name" value="Cytochrome P450"/>
    <property type="match status" value="1"/>
</dbReference>
<evidence type="ECO:0000256" key="3">
    <source>
        <dbReference type="ARBA" id="ARBA00022617"/>
    </source>
</evidence>
<dbReference type="Gene3D" id="1.10.630.10">
    <property type="entry name" value="Cytochrome P450"/>
    <property type="match status" value="1"/>
</dbReference>
<organism evidence="11 12">
    <name type="scientific">Oldenlandia corymbosa var. corymbosa</name>
    <dbReference type="NCBI Taxonomy" id="529605"/>
    <lineage>
        <taxon>Eukaryota</taxon>
        <taxon>Viridiplantae</taxon>
        <taxon>Streptophyta</taxon>
        <taxon>Embryophyta</taxon>
        <taxon>Tracheophyta</taxon>
        <taxon>Spermatophyta</taxon>
        <taxon>Magnoliopsida</taxon>
        <taxon>eudicotyledons</taxon>
        <taxon>Gunneridae</taxon>
        <taxon>Pentapetalae</taxon>
        <taxon>asterids</taxon>
        <taxon>lamiids</taxon>
        <taxon>Gentianales</taxon>
        <taxon>Rubiaceae</taxon>
        <taxon>Rubioideae</taxon>
        <taxon>Spermacoceae</taxon>
        <taxon>Hedyotis-Oldenlandia complex</taxon>
        <taxon>Oldenlandia</taxon>
    </lineage>
</organism>
<accession>A0AAV1EG98</accession>
<name>A0AAV1EG98_OLDCO</name>
<dbReference type="InterPro" id="IPR036396">
    <property type="entry name" value="Cyt_P450_sf"/>
</dbReference>
<dbReference type="PANTHER" id="PTHR47955:SF9">
    <property type="entry name" value="PREMNASPIRODIENE OXYGENASE-LIKE"/>
    <property type="match status" value="1"/>
</dbReference>
<evidence type="ECO:0000256" key="1">
    <source>
        <dbReference type="ARBA" id="ARBA00004370"/>
    </source>
</evidence>
<keyword evidence="10" id="KW-0472">Membrane</keyword>
<gene>
    <name evidence="11" type="ORF">OLC1_LOCUS24427</name>
</gene>
<dbReference type="EMBL" id="OX459126">
    <property type="protein sequence ID" value="CAI9118598.1"/>
    <property type="molecule type" value="Genomic_DNA"/>
</dbReference>
<sequence length="283" mass="32089">MKKKLPPGPWKLPIIGNMHQLMGSLPHHALKNLAQKHGDLMHLQLGEISAIVASSPRIAKEILKTNDLTFANRPEILAGKILFYNNSDIGFSPYGDYWRQMRKICTLELLNNKSVRSFASIRKDEAKNLISSIREQAALKLESQKKGMINLTQKIISYTNSMLCRAAFGRAFGLHRDKVMNLLKEAALRTSGFDVSDVFPSWKILHHLSLMKPKLMELHREFDDILETIIQQHLVNPTGRNGEFGEEDLIDVLLRIKHTGDPNLPITNTNIKAVLLVNFQQVN</sequence>
<dbReference type="Proteomes" id="UP001161247">
    <property type="component" value="Chromosome 9"/>
</dbReference>
<keyword evidence="5" id="KW-0479">Metal-binding</keyword>
<evidence type="ECO:0000256" key="6">
    <source>
        <dbReference type="ARBA" id="ARBA00022989"/>
    </source>
</evidence>
<evidence type="ECO:0000256" key="5">
    <source>
        <dbReference type="ARBA" id="ARBA00022723"/>
    </source>
</evidence>
<comment type="similarity">
    <text evidence="2">Belongs to the cytochrome P450 family.</text>
</comment>
<keyword evidence="6" id="KW-1133">Transmembrane helix</keyword>
<dbReference type="GO" id="GO:0016705">
    <property type="term" value="F:oxidoreductase activity, acting on paired donors, with incorporation or reduction of molecular oxygen"/>
    <property type="evidence" value="ECO:0007669"/>
    <property type="project" value="InterPro"/>
</dbReference>
<evidence type="ECO:0000313" key="12">
    <source>
        <dbReference type="Proteomes" id="UP001161247"/>
    </source>
</evidence>
<dbReference type="GO" id="GO:0020037">
    <property type="term" value="F:heme binding"/>
    <property type="evidence" value="ECO:0007669"/>
    <property type="project" value="InterPro"/>
</dbReference>
<dbReference type="GO" id="GO:0004497">
    <property type="term" value="F:monooxygenase activity"/>
    <property type="evidence" value="ECO:0007669"/>
    <property type="project" value="UniProtKB-KW"/>
</dbReference>
<evidence type="ECO:0000256" key="10">
    <source>
        <dbReference type="ARBA" id="ARBA00023136"/>
    </source>
</evidence>
<keyword evidence="4" id="KW-0812">Transmembrane</keyword>
<dbReference type="AlphaFoldDB" id="A0AAV1EG98"/>
<evidence type="ECO:0000256" key="7">
    <source>
        <dbReference type="ARBA" id="ARBA00023002"/>
    </source>
</evidence>
<dbReference type="InterPro" id="IPR002401">
    <property type="entry name" value="Cyt_P450_E_grp-I"/>
</dbReference>
<dbReference type="GO" id="GO:0005506">
    <property type="term" value="F:iron ion binding"/>
    <property type="evidence" value="ECO:0007669"/>
    <property type="project" value="InterPro"/>
</dbReference>
<comment type="subcellular location">
    <subcellularLocation>
        <location evidence="1">Membrane</location>
    </subcellularLocation>
</comment>
<keyword evidence="7" id="KW-0560">Oxidoreductase</keyword>
<evidence type="ECO:0000256" key="2">
    <source>
        <dbReference type="ARBA" id="ARBA00010617"/>
    </source>
</evidence>
<keyword evidence="9" id="KW-0503">Monooxygenase</keyword>
<dbReference type="PANTHER" id="PTHR47955">
    <property type="entry name" value="CYTOCHROME P450 FAMILY 71 PROTEIN"/>
    <property type="match status" value="1"/>
</dbReference>
<evidence type="ECO:0000256" key="8">
    <source>
        <dbReference type="ARBA" id="ARBA00023004"/>
    </source>
</evidence>
<dbReference type="InterPro" id="IPR001128">
    <property type="entry name" value="Cyt_P450"/>
</dbReference>
<keyword evidence="8" id="KW-0408">Iron</keyword>
<reference evidence="11" key="1">
    <citation type="submission" date="2023-03" db="EMBL/GenBank/DDBJ databases">
        <authorList>
            <person name="Julca I."/>
        </authorList>
    </citation>
    <scope>NUCLEOTIDE SEQUENCE</scope>
</reference>
<dbReference type="PRINTS" id="PR00463">
    <property type="entry name" value="EP450I"/>
</dbReference>
<evidence type="ECO:0000313" key="11">
    <source>
        <dbReference type="EMBL" id="CAI9118598.1"/>
    </source>
</evidence>
<protein>
    <submittedName>
        <fullName evidence="11">OLC1v1020189C1</fullName>
    </submittedName>
</protein>
<dbReference type="GO" id="GO:0016020">
    <property type="term" value="C:membrane"/>
    <property type="evidence" value="ECO:0007669"/>
    <property type="project" value="UniProtKB-SubCell"/>
</dbReference>